<evidence type="ECO:0000256" key="4">
    <source>
        <dbReference type="ARBA" id="ARBA00022692"/>
    </source>
</evidence>
<dbReference type="InterPro" id="IPR011701">
    <property type="entry name" value="MFS"/>
</dbReference>
<evidence type="ECO:0000313" key="9">
    <source>
        <dbReference type="EMBL" id="MBF6296454.1"/>
    </source>
</evidence>
<dbReference type="PANTHER" id="PTHR42718:SF46">
    <property type="entry name" value="BLR6921 PROTEIN"/>
    <property type="match status" value="1"/>
</dbReference>
<keyword evidence="10" id="KW-1185">Reference proteome</keyword>
<dbReference type="InterPro" id="IPR036259">
    <property type="entry name" value="MFS_trans_sf"/>
</dbReference>
<evidence type="ECO:0000256" key="1">
    <source>
        <dbReference type="ARBA" id="ARBA00004651"/>
    </source>
</evidence>
<dbReference type="PANTHER" id="PTHR42718">
    <property type="entry name" value="MAJOR FACILITATOR SUPERFAMILY MULTIDRUG TRANSPORTER MFSC"/>
    <property type="match status" value="1"/>
</dbReference>
<gene>
    <name evidence="9" type="ORF">IU459_02730</name>
</gene>
<reference evidence="9 10" key="1">
    <citation type="submission" date="2020-10" db="EMBL/GenBank/DDBJ databases">
        <title>Identification of Nocardia species via Next-generation sequencing and recognition of intraspecies genetic diversity.</title>
        <authorList>
            <person name="Li P."/>
            <person name="Li P."/>
            <person name="Lu B."/>
        </authorList>
    </citation>
    <scope>NUCLEOTIDE SEQUENCE [LARGE SCALE GENOMIC DNA]</scope>
    <source>
        <strain evidence="9 10">BJ06-0157</strain>
    </source>
</reference>
<feature type="transmembrane region" description="Helical" evidence="7">
    <location>
        <begin position="172"/>
        <end position="194"/>
    </location>
</feature>
<feature type="transmembrane region" description="Helical" evidence="7">
    <location>
        <begin position="364"/>
        <end position="385"/>
    </location>
</feature>
<evidence type="ECO:0000256" key="2">
    <source>
        <dbReference type="ARBA" id="ARBA00022448"/>
    </source>
</evidence>
<dbReference type="SUPFAM" id="SSF103473">
    <property type="entry name" value="MFS general substrate transporter"/>
    <property type="match status" value="1"/>
</dbReference>
<dbReference type="EMBL" id="JADLQX010000002">
    <property type="protein sequence ID" value="MBF6296454.1"/>
    <property type="molecule type" value="Genomic_DNA"/>
</dbReference>
<evidence type="ECO:0000259" key="8">
    <source>
        <dbReference type="PROSITE" id="PS50850"/>
    </source>
</evidence>
<feature type="transmembrane region" description="Helical" evidence="7">
    <location>
        <begin position="145"/>
        <end position="166"/>
    </location>
</feature>
<dbReference type="NCBIfam" id="TIGR00711">
    <property type="entry name" value="efflux_EmrB"/>
    <property type="match status" value="1"/>
</dbReference>
<dbReference type="InterPro" id="IPR004638">
    <property type="entry name" value="EmrB-like"/>
</dbReference>
<dbReference type="PRINTS" id="PR01036">
    <property type="entry name" value="TCRTETB"/>
</dbReference>
<feature type="transmembrane region" description="Helical" evidence="7">
    <location>
        <begin position="206"/>
        <end position="226"/>
    </location>
</feature>
<dbReference type="PROSITE" id="PS50850">
    <property type="entry name" value="MFS"/>
    <property type="match status" value="1"/>
</dbReference>
<keyword evidence="2" id="KW-0813">Transport</keyword>
<feature type="transmembrane region" description="Helical" evidence="7">
    <location>
        <begin position="276"/>
        <end position="299"/>
    </location>
</feature>
<dbReference type="CDD" id="cd17321">
    <property type="entry name" value="MFS_MMR_MDR_like"/>
    <property type="match status" value="1"/>
</dbReference>
<name>A0ABS0CIM3_9NOCA</name>
<dbReference type="Pfam" id="PF07690">
    <property type="entry name" value="MFS_1"/>
    <property type="match status" value="1"/>
</dbReference>
<dbReference type="PROSITE" id="PS00216">
    <property type="entry name" value="SUGAR_TRANSPORT_1"/>
    <property type="match status" value="1"/>
</dbReference>
<dbReference type="InterPro" id="IPR005829">
    <property type="entry name" value="Sugar_transporter_CS"/>
</dbReference>
<evidence type="ECO:0000256" key="3">
    <source>
        <dbReference type="ARBA" id="ARBA00022475"/>
    </source>
</evidence>
<evidence type="ECO:0000256" key="6">
    <source>
        <dbReference type="ARBA" id="ARBA00023136"/>
    </source>
</evidence>
<organism evidence="9 10">
    <name type="scientific">Nocardia amamiensis</name>
    <dbReference type="NCBI Taxonomy" id="404578"/>
    <lineage>
        <taxon>Bacteria</taxon>
        <taxon>Bacillati</taxon>
        <taxon>Actinomycetota</taxon>
        <taxon>Actinomycetes</taxon>
        <taxon>Mycobacteriales</taxon>
        <taxon>Nocardiaceae</taxon>
        <taxon>Nocardia</taxon>
    </lineage>
</organism>
<feature type="transmembrane region" description="Helical" evidence="7">
    <location>
        <begin position="85"/>
        <end position="102"/>
    </location>
</feature>
<keyword evidence="3" id="KW-1003">Cell membrane</keyword>
<feature type="transmembrane region" description="Helical" evidence="7">
    <location>
        <begin position="311"/>
        <end position="332"/>
    </location>
</feature>
<dbReference type="RefSeq" id="WP_195127854.1">
    <property type="nucleotide sequence ID" value="NZ_JADLQX010000002.1"/>
</dbReference>
<comment type="subcellular location">
    <subcellularLocation>
        <location evidence="1">Cell membrane</location>
        <topology evidence="1">Multi-pass membrane protein</topology>
    </subcellularLocation>
</comment>
<feature type="transmembrane region" description="Helical" evidence="7">
    <location>
        <begin position="238"/>
        <end position="255"/>
    </location>
</feature>
<proteinExistence type="predicted"/>
<evidence type="ECO:0000313" key="10">
    <source>
        <dbReference type="Proteomes" id="UP000702209"/>
    </source>
</evidence>
<sequence>MLAPTETPSFLATRRGKLTLALLCTVAFLDFVDASIVNVALPTIQRELGMSVPTLQWVTSGYLLTYGGLLLLGGRLADLLGRRRVLIAGTVVIGVSSALGGLAENSGLLIGSRFAQGIGAALMLPAALSILTTSFREGSDRHTAVGIWGGAAGLASAAGVFLGGVITEGPGWRWVFYVNTPVCLLVLVAIPLLIPNDQRNDIRRGFDVLGTVLATAGLMTLVFGLVKAPEYGWGDARTIGVLGASAVLLVAFVVNERATADPLVPLSIFGIRGLAAANLSHLVIAAGMLSMFFFVTLYMQTVLGYGEFEAGVAYLPVSLTIGVAAGLATKFFAKTGTRVFTVLGSLLCGLGVLLLSRISTDGSYLTDLLPGMLVMSLGAGGVFVANTTAANAGVPPEQAGLAAALLNTGQQLGGALGLAVLTAVATSHTNAQLAAGHAPIEAMNAGFGRALFVGGVIGVVAAILGLWTVNARGDAESTASATEPAAV</sequence>
<keyword evidence="4 7" id="KW-0812">Transmembrane</keyword>
<comment type="caution">
    <text evidence="9">The sequence shown here is derived from an EMBL/GenBank/DDBJ whole genome shotgun (WGS) entry which is preliminary data.</text>
</comment>
<dbReference type="Gene3D" id="1.20.1250.20">
    <property type="entry name" value="MFS general substrate transporter like domains"/>
    <property type="match status" value="1"/>
</dbReference>
<feature type="transmembrane region" description="Helical" evidence="7">
    <location>
        <begin position="54"/>
        <end position="73"/>
    </location>
</feature>
<feature type="domain" description="Major facilitator superfamily (MFS) profile" evidence="8">
    <location>
        <begin position="19"/>
        <end position="473"/>
    </location>
</feature>
<feature type="transmembrane region" description="Helical" evidence="7">
    <location>
        <begin position="450"/>
        <end position="469"/>
    </location>
</feature>
<dbReference type="Gene3D" id="1.20.1720.10">
    <property type="entry name" value="Multidrug resistance protein D"/>
    <property type="match status" value="1"/>
</dbReference>
<keyword evidence="6 7" id="KW-0472">Membrane</keyword>
<keyword evidence="5 7" id="KW-1133">Transmembrane helix</keyword>
<dbReference type="Proteomes" id="UP000702209">
    <property type="component" value="Unassembled WGS sequence"/>
</dbReference>
<evidence type="ECO:0000256" key="5">
    <source>
        <dbReference type="ARBA" id="ARBA00022989"/>
    </source>
</evidence>
<accession>A0ABS0CIM3</accession>
<feature type="transmembrane region" description="Helical" evidence="7">
    <location>
        <begin position="114"/>
        <end position="133"/>
    </location>
</feature>
<evidence type="ECO:0000256" key="7">
    <source>
        <dbReference type="SAM" id="Phobius"/>
    </source>
</evidence>
<dbReference type="InterPro" id="IPR020846">
    <property type="entry name" value="MFS_dom"/>
</dbReference>
<feature type="transmembrane region" description="Helical" evidence="7">
    <location>
        <begin position="339"/>
        <end position="358"/>
    </location>
</feature>
<protein>
    <submittedName>
        <fullName evidence="9">DHA2 family efflux MFS transporter permease subunit</fullName>
    </submittedName>
</protein>